<proteinExistence type="predicted"/>
<dbReference type="Proteomes" id="UP000066487">
    <property type="component" value="Chromosome"/>
</dbReference>
<evidence type="ECO:0000313" key="1">
    <source>
        <dbReference type="EMBL" id="ALI04360.1"/>
    </source>
</evidence>
<gene>
    <name evidence="1" type="ORF">AO353_26070</name>
</gene>
<sequence length="133" mass="15653">MFYSFRTVLGAILGPELFKIHVKCLIKRITGICNHPKQDNDMMTLLTLRQLYFMLNFRFQFGGMLVERNLSIKIIMEGFWFKLSTTNTFLRIPAILGNKPAVTPSHMRHGVYPFDMKRLAWNDIQQWPSKWAI</sequence>
<protein>
    <submittedName>
        <fullName evidence="1">Uncharacterized protein</fullName>
    </submittedName>
</protein>
<dbReference type="EMBL" id="CP012830">
    <property type="protein sequence ID" value="ALI04360.1"/>
    <property type="molecule type" value="Genomic_DNA"/>
</dbReference>
<accession>A0A0N9WQP9</accession>
<dbReference type="AlphaFoldDB" id="A0A0N9WQP9"/>
<organism evidence="1 2">
    <name type="scientific">Pseudomonas fluorescens</name>
    <dbReference type="NCBI Taxonomy" id="294"/>
    <lineage>
        <taxon>Bacteria</taxon>
        <taxon>Pseudomonadati</taxon>
        <taxon>Pseudomonadota</taxon>
        <taxon>Gammaproteobacteria</taxon>
        <taxon>Pseudomonadales</taxon>
        <taxon>Pseudomonadaceae</taxon>
        <taxon>Pseudomonas</taxon>
    </lineage>
</organism>
<evidence type="ECO:0000313" key="2">
    <source>
        <dbReference type="Proteomes" id="UP000066487"/>
    </source>
</evidence>
<reference evidence="2" key="1">
    <citation type="submission" date="2015-09" db="EMBL/GenBank/DDBJ databases">
        <title>Whole genome sequence of Pseudomonas fluorescens FW300-N2E3.</title>
        <authorList>
            <person name="Ray J."/>
            <person name="Melnyk R."/>
            <person name="Deutschbauer A."/>
        </authorList>
    </citation>
    <scope>NUCLEOTIDE SEQUENCE [LARGE SCALE GENOMIC DNA]</scope>
    <source>
        <strain evidence="2">FW300-N2E3</strain>
    </source>
</reference>
<reference evidence="1 2" key="2">
    <citation type="journal article" date="2018" name="Nature">
        <title>Mutant phenotypes for thousands of bacterial genes of unknown function.</title>
        <authorList>
            <person name="Price M.N."/>
            <person name="Wetmore K.M."/>
            <person name="Waters R.J."/>
            <person name="Callaghan M."/>
            <person name="Ray J."/>
            <person name="Liu H."/>
            <person name="Kuehl J.V."/>
            <person name="Melnyk R.A."/>
            <person name="Lamson J.S."/>
            <person name="Suh Y."/>
            <person name="Carlson H.K."/>
            <person name="Esquivel Z."/>
            <person name="Sadeeshkumar H."/>
            <person name="Chakraborty R."/>
            <person name="Zane G.M."/>
            <person name="Rubin B.E."/>
            <person name="Wall J.D."/>
            <person name="Visel A."/>
            <person name="Bristow J."/>
            <person name="Blow M.J."/>
            <person name="Arkin A.P."/>
            <person name="Deutschbauer A.M."/>
        </authorList>
    </citation>
    <scope>NUCLEOTIDE SEQUENCE [LARGE SCALE GENOMIC DNA]</scope>
    <source>
        <strain evidence="1 2">FW300-N2E3</strain>
    </source>
</reference>
<name>A0A0N9WQP9_PSEFL</name>